<dbReference type="AlphaFoldDB" id="A0A0G4HCD0"/>
<keyword evidence="2" id="KW-0472">Membrane</keyword>
<sequence length="171" mass="19327">MERPSTSDCDSSSGSVRTRALEKEVTDDGVGHYKKEPRVPLTRGGKDKQELPVKRVAAVQVRPNVESANMKTSQARGEDHKRNVIIAVCVSLIGLFLHLWKRVTKQSSFLPEVRDAEEADDSTYWVKGGGQQPLYAAARLPDALAEWERTLRERNEEIRGVDVFYWEIKFG</sequence>
<evidence type="ECO:0000256" key="1">
    <source>
        <dbReference type="SAM" id="MobiDB-lite"/>
    </source>
</evidence>
<proteinExistence type="predicted"/>
<feature type="transmembrane region" description="Helical" evidence="2">
    <location>
        <begin position="83"/>
        <end position="100"/>
    </location>
</feature>
<dbReference type="VEuPathDB" id="CryptoDB:Cvel_26046"/>
<gene>
    <name evidence="3" type="ORF">Cvel_26046</name>
</gene>
<accession>A0A0G4HCD0</accession>
<dbReference type="EMBL" id="CDMZ01002242">
    <property type="protein sequence ID" value="CEM41475.1"/>
    <property type="molecule type" value="Genomic_DNA"/>
</dbReference>
<reference evidence="3" key="1">
    <citation type="submission" date="2014-11" db="EMBL/GenBank/DDBJ databases">
        <authorList>
            <person name="Otto D Thomas"/>
            <person name="Naeem Raeece"/>
        </authorList>
    </citation>
    <scope>NUCLEOTIDE SEQUENCE</scope>
</reference>
<protein>
    <submittedName>
        <fullName evidence="3">Uncharacterized protein</fullName>
    </submittedName>
</protein>
<keyword evidence="2" id="KW-0812">Transmembrane</keyword>
<evidence type="ECO:0000256" key="2">
    <source>
        <dbReference type="SAM" id="Phobius"/>
    </source>
</evidence>
<organism evidence="3">
    <name type="scientific">Chromera velia CCMP2878</name>
    <dbReference type="NCBI Taxonomy" id="1169474"/>
    <lineage>
        <taxon>Eukaryota</taxon>
        <taxon>Sar</taxon>
        <taxon>Alveolata</taxon>
        <taxon>Colpodellida</taxon>
        <taxon>Chromeraceae</taxon>
        <taxon>Chromera</taxon>
    </lineage>
</organism>
<feature type="region of interest" description="Disordered" evidence="1">
    <location>
        <begin position="1"/>
        <end position="50"/>
    </location>
</feature>
<feature type="compositionally biased region" description="Low complexity" evidence="1">
    <location>
        <begin position="1"/>
        <end position="15"/>
    </location>
</feature>
<evidence type="ECO:0000313" key="3">
    <source>
        <dbReference type="EMBL" id="CEM41475.1"/>
    </source>
</evidence>
<feature type="compositionally biased region" description="Basic and acidic residues" evidence="1">
    <location>
        <begin position="19"/>
        <end position="50"/>
    </location>
</feature>
<name>A0A0G4HCD0_9ALVE</name>
<keyword evidence="2" id="KW-1133">Transmembrane helix</keyword>